<dbReference type="Proteomes" id="UP000433483">
    <property type="component" value="Unassembled WGS sequence"/>
</dbReference>
<feature type="chain" id="PRO_5036380494" description="RxLR effector protein" evidence="1">
    <location>
        <begin position="18"/>
        <end position="52"/>
    </location>
</feature>
<sequence length="52" mass="5638">MVAWALAAMAAASLTHGSVSTSICSCVLGIFVDEDVKLRNEKINKQNHRYST</sequence>
<dbReference type="AlphaFoldDB" id="A0A6A3RLJ2"/>
<name>A0A6A3RLJ2_9STRA</name>
<accession>A0A6A3RLJ2</accession>
<dbReference type="EMBL" id="QXGA01002331">
    <property type="protein sequence ID" value="KAE9099640.1"/>
    <property type="molecule type" value="Genomic_DNA"/>
</dbReference>
<dbReference type="EMBL" id="QXGB01001347">
    <property type="protein sequence ID" value="KAE9192357.1"/>
    <property type="molecule type" value="Genomic_DNA"/>
</dbReference>
<dbReference type="Proteomes" id="UP000437068">
    <property type="component" value="Unassembled WGS sequence"/>
</dbReference>
<dbReference type="Proteomes" id="UP000440367">
    <property type="component" value="Unassembled WGS sequence"/>
</dbReference>
<evidence type="ECO:0000313" key="12">
    <source>
        <dbReference type="Proteomes" id="UP000433483"/>
    </source>
</evidence>
<evidence type="ECO:0000313" key="15">
    <source>
        <dbReference type="Proteomes" id="UP000440732"/>
    </source>
</evidence>
<evidence type="ECO:0000313" key="10">
    <source>
        <dbReference type="EMBL" id="KAE9285416.1"/>
    </source>
</evidence>
<dbReference type="EMBL" id="QXFZ01002294">
    <property type="protein sequence ID" value="KAE9078577.1"/>
    <property type="molecule type" value="Genomic_DNA"/>
</dbReference>
<dbReference type="EMBL" id="QXFW01001931">
    <property type="protein sequence ID" value="KAE8984065.1"/>
    <property type="molecule type" value="Genomic_DNA"/>
</dbReference>
<comment type="caution">
    <text evidence="6">The sequence shown here is derived from an EMBL/GenBank/DDBJ whole genome shotgun (WGS) entry which is preliminary data.</text>
</comment>
<evidence type="ECO:0000313" key="18">
    <source>
        <dbReference type="Proteomes" id="UP000476176"/>
    </source>
</evidence>
<evidence type="ECO:0000313" key="4">
    <source>
        <dbReference type="EMBL" id="KAE9078475.1"/>
    </source>
</evidence>
<keyword evidence="12" id="KW-1185">Reference proteome</keyword>
<evidence type="ECO:0000313" key="8">
    <source>
        <dbReference type="EMBL" id="KAE9197809.1"/>
    </source>
</evidence>
<dbReference type="Proteomes" id="UP000441208">
    <property type="component" value="Unassembled WGS sequence"/>
</dbReference>
<keyword evidence="1" id="KW-0732">Signal</keyword>
<evidence type="ECO:0000313" key="13">
    <source>
        <dbReference type="Proteomes" id="UP000437068"/>
    </source>
</evidence>
<organism evidence="6 15">
    <name type="scientific">Phytophthora fragariae</name>
    <dbReference type="NCBI Taxonomy" id="53985"/>
    <lineage>
        <taxon>Eukaryota</taxon>
        <taxon>Sar</taxon>
        <taxon>Stramenopiles</taxon>
        <taxon>Oomycota</taxon>
        <taxon>Peronosporomycetes</taxon>
        <taxon>Peronosporales</taxon>
        <taxon>Peronosporaceae</taxon>
        <taxon>Phytophthora</taxon>
    </lineage>
</organism>
<evidence type="ECO:0000313" key="7">
    <source>
        <dbReference type="EMBL" id="KAE9192357.1"/>
    </source>
</evidence>
<dbReference type="Proteomes" id="UP000488956">
    <property type="component" value="Unassembled WGS sequence"/>
</dbReference>
<dbReference type="Proteomes" id="UP000440732">
    <property type="component" value="Unassembled WGS sequence"/>
</dbReference>
<evidence type="ECO:0000313" key="9">
    <source>
        <dbReference type="EMBL" id="KAE9207228.1"/>
    </source>
</evidence>
<evidence type="ECO:0000313" key="16">
    <source>
        <dbReference type="Proteomes" id="UP000441208"/>
    </source>
</evidence>
<proteinExistence type="predicted"/>
<dbReference type="EMBL" id="QXGC01001694">
    <property type="protein sequence ID" value="KAE9197809.1"/>
    <property type="molecule type" value="Genomic_DNA"/>
</dbReference>
<evidence type="ECO:0000313" key="5">
    <source>
        <dbReference type="EMBL" id="KAE9078577.1"/>
    </source>
</evidence>
<dbReference type="EMBL" id="QXGD01001390">
    <property type="protein sequence ID" value="KAE9207228.1"/>
    <property type="molecule type" value="Genomic_DNA"/>
</dbReference>
<evidence type="ECO:0000313" key="3">
    <source>
        <dbReference type="EMBL" id="KAE8984065.1"/>
    </source>
</evidence>
<evidence type="ECO:0000313" key="6">
    <source>
        <dbReference type="EMBL" id="KAE9099640.1"/>
    </source>
</evidence>
<evidence type="ECO:0000313" key="2">
    <source>
        <dbReference type="EMBL" id="KAE8925229.1"/>
    </source>
</evidence>
<dbReference type="Proteomes" id="UP000460718">
    <property type="component" value="Unassembled WGS sequence"/>
</dbReference>
<protein>
    <recommendedName>
        <fullName evidence="20">RxLR effector protein</fullName>
    </recommendedName>
</protein>
<evidence type="ECO:0000256" key="1">
    <source>
        <dbReference type="SAM" id="SignalP"/>
    </source>
</evidence>
<evidence type="ECO:0000313" key="11">
    <source>
        <dbReference type="Proteomes" id="UP000429523"/>
    </source>
</evidence>
<reference evidence="11 12" key="1">
    <citation type="submission" date="2018-08" db="EMBL/GenBank/DDBJ databases">
        <title>Genomic investigation of the strawberry pathogen Phytophthora fragariae indicates pathogenicity is determined by transcriptional variation in three key races.</title>
        <authorList>
            <person name="Adams T.M."/>
            <person name="Armitage A.D."/>
            <person name="Sobczyk M.K."/>
            <person name="Bates H.J."/>
            <person name="Dunwell J.M."/>
            <person name="Nellist C.F."/>
            <person name="Harrison R.J."/>
        </authorList>
    </citation>
    <scope>NUCLEOTIDE SEQUENCE [LARGE SCALE GENOMIC DNA]</scope>
    <source>
        <strain evidence="10 13">A4</strain>
        <strain evidence="9 14">BC-1</strain>
        <strain evidence="8 18">BC-23</strain>
        <strain evidence="7 12">NOV-27</strain>
        <strain evidence="6 15">NOV-5</strain>
        <strain evidence="5 16">NOV-71</strain>
        <strain evidence="2 11">NOV-9</strain>
        <strain evidence="4 19">ONT-3</strain>
        <strain evidence="3 17">SCRP245</strain>
    </source>
</reference>
<evidence type="ECO:0008006" key="20">
    <source>
        <dbReference type="Google" id="ProtNLM"/>
    </source>
</evidence>
<dbReference type="EMBL" id="QXGE01002051">
    <property type="protein sequence ID" value="KAE9285416.1"/>
    <property type="molecule type" value="Genomic_DNA"/>
</dbReference>
<dbReference type="EMBL" id="QXGF01002314">
    <property type="protein sequence ID" value="KAE8925229.1"/>
    <property type="molecule type" value="Genomic_DNA"/>
</dbReference>
<evidence type="ECO:0000313" key="19">
    <source>
        <dbReference type="Proteomes" id="UP000488956"/>
    </source>
</evidence>
<dbReference type="Proteomes" id="UP000476176">
    <property type="component" value="Unassembled WGS sequence"/>
</dbReference>
<evidence type="ECO:0000313" key="17">
    <source>
        <dbReference type="Proteomes" id="UP000460718"/>
    </source>
</evidence>
<gene>
    <name evidence="10" type="ORF">PF001_g21920</name>
    <name evidence="9" type="ORF">PF002_g19759</name>
    <name evidence="8" type="ORF">PF004_g19725</name>
    <name evidence="7" type="ORF">PF005_g18489</name>
    <name evidence="6" type="ORF">PF006_g23088</name>
    <name evidence="5" type="ORF">PF007_g23793</name>
    <name evidence="2" type="ORF">PF009_g24557</name>
    <name evidence="4" type="ORF">PF010_g23107</name>
    <name evidence="3" type="ORF">PF011_g20924</name>
</gene>
<dbReference type="EMBL" id="QXFX01002296">
    <property type="protein sequence ID" value="KAE9078475.1"/>
    <property type="molecule type" value="Genomic_DNA"/>
</dbReference>
<feature type="signal peptide" evidence="1">
    <location>
        <begin position="1"/>
        <end position="17"/>
    </location>
</feature>
<evidence type="ECO:0000313" key="14">
    <source>
        <dbReference type="Proteomes" id="UP000440367"/>
    </source>
</evidence>
<dbReference type="Proteomes" id="UP000429523">
    <property type="component" value="Unassembled WGS sequence"/>
</dbReference>